<keyword evidence="2" id="KW-0732">Signal</keyword>
<gene>
    <name evidence="3" type="ORF">K457DRAFT_886826</name>
</gene>
<sequence>MTRVFFIILPTIAVLVMSTSVAAAHLATTPGGHNGDDGTEGSDEDNGTGSSGTGSRAIGMGRDRGNMGVFFSGISNCPPCRVKNWNKWHCYAYDDQGRCHFGEDKYRY</sequence>
<dbReference type="OrthoDB" id="5276978at2759"/>
<evidence type="ECO:0000313" key="3">
    <source>
        <dbReference type="EMBL" id="OAQ23527.1"/>
    </source>
</evidence>
<feature type="compositionally biased region" description="Acidic residues" evidence="1">
    <location>
        <begin position="37"/>
        <end position="46"/>
    </location>
</feature>
<feature type="region of interest" description="Disordered" evidence="1">
    <location>
        <begin position="28"/>
        <end position="61"/>
    </location>
</feature>
<feature type="signal peptide" evidence="2">
    <location>
        <begin position="1"/>
        <end position="23"/>
    </location>
</feature>
<name>A0A197JEF2_9FUNG</name>
<evidence type="ECO:0000256" key="1">
    <source>
        <dbReference type="SAM" id="MobiDB-lite"/>
    </source>
</evidence>
<dbReference type="AlphaFoldDB" id="A0A197JEF2"/>
<dbReference type="Proteomes" id="UP000078512">
    <property type="component" value="Unassembled WGS sequence"/>
</dbReference>
<evidence type="ECO:0000256" key="2">
    <source>
        <dbReference type="SAM" id="SignalP"/>
    </source>
</evidence>
<evidence type="ECO:0000313" key="4">
    <source>
        <dbReference type="Proteomes" id="UP000078512"/>
    </source>
</evidence>
<keyword evidence="4" id="KW-1185">Reference proteome</keyword>
<proteinExistence type="predicted"/>
<dbReference type="EMBL" id="KV442116">
    <property type="protein sequence ID" value="OAQ23527.1"/>
    <property type="molecule type" value="Genomic_DNA"/>
</dbReference>
<evidence type="ECO:0008006" key="5">
    <source>
        <dbReference type="Google" id="ProtNLM"/>
    </source>
</evidence>
<accession>A0A197JEF2</accession>
<organism evidence="3 4">
    <name type="scientific">Linnemannia elongata AG-77</name>
    <dbReference type="NCBI Taxonomy" id="1314771"/>
    <lineage>
        <taxon>Eukaryota</taxon>
        <taxon>Fungi</taxon>
        <taxon>Fungi incertae sedis</taxon>
        <taxon>Mucoromycota</taxon>
        <taxon>Mortierellomycotina</taxon>
        <taxon>Mortierellomycetes</taxon>
        <taxon>Mortierellales</taxon>
        <taxon>Mortierellaceae</taxon>
        <taxon>Linnemannia</taxon>
    </lineage>
</organism>
<protein>
    <recommendedName>
        <fullName evidence="5">CBM1 domain-containing protein</fullName>
    </recommendedName>
</protein>
<reference evidence="3 4" key="1">
    <citation type="submission" date="2016-05" db="EMBL/GenBank/DDBJ databases">
        <title>Genome sequencing reveals origins of a unique bacterial endosymbiosis in the earliest lineages of terrestrial Fungi.</title>
        <authorList>
            <consortium name="DOE Joint Genome Institute"/>
            <person name="Uehling J."/>
            <person name="Gryganskyi A."/>
            <person name="Hameed K."/>
            <person name="Tschaplinski T."/>
            <person name="Misztal P."/>
            <person name="Wu S."/>
            <person name="Desiro A."/>
            <person name="Vande Pol N."/>
            <person name="Du Z.-Y."/>
            <person name="Zienkiewicz A."/>
            <person name="Zienkiewicz K."/>
            <person name="Morin E."/>
            <person name="Tisserant E."/>
            <person name="Splivallo R."/>
            <person name="Hainaut M."/>
            <person name="Henrissat B."/>
            <person name="Ohm R."/>
            <person name="Kuo A."/>
            <person name="Yan J."/>
            <person name="Lipzen A."/>
            <person name="Nolan M."/>
            <person name="Labutti K."/>
            <person name="Barry K."/>
            <person name="Goldstein A."/>
            <person name="Labbe J."/>
            <person name="Schadt C."/>
            <person name="Tuskan G."/>
            <person name="Grigoriev I."/>
            <person name="Martin F."/>
            <person name="Vilgalys R."/>
            <person name="Bonito G."/>
        </authorList>
    </citation>
    <scope>NUCLEOTIDE SEQUENCE [LARGE SCALE GENOMIC DNA]</scope>
    <source>
        <strain evidence="3 4">AG-77</strain>
    </source>
</reference>
<feature type="chain" id="PRO_5008275847" description="CBM1 domain-containing protein" evidence="2">
    <location>
        <begin position="24"/>
        <end position="108"/>
    </location>
</feature>